<dbReference type="InterPro" id="IPR035418">
    <property type="entry name" value="AraC-bd_2"/>
</dbReference>
<dbReference type="AlphaFoldDB" id="A0A172YID8"/>
<evidence type="ECO:0000256" key="1">
    <source>
        <dbReference type="ARBA" id="ARBA00023015"/>
    </source>
</evidence>
<keyword evidence="3" id="KW-0804">Transcription</keyword>
<evidence type="ECO:0000313" key="5">
    <source>
        <dbReference type="EMBL" id="ANF58994.1"/>
    </source>
</evidence>
<dbReference type="GO" id="GO:0003700">
    <property type="term" value="F:DNA-binding transcription factor activity"/>
    <property type="evidence" value="ECO:0007669"/>
    <property type="project" value="InterPro"/>
</dbReference>
<keyword evidence="1" id="KW-0805">Transcription regulation</keyword>
<keyword evidence="2" id="KW-0238">DNA-binding</keyword>
<dbReference type="RefSeq" id="WP_064123848.1">
    <property type="nucleotide sequence ID" value="NZ_CP015243.1"/>
</dbReference>
<reference evidence="5 6" key="1">
    <citation type="submission" date="2016-04" db="EMBL/GenBank/DDBJ databases">
        <title>Complete Genome Sequence of Halotalea alkalilenta IHB B 13600.</title>
        <authorList>
            <person name="Swarnkar M.K."/>
            <person name="Sharma A."/>
            <person name="Kaushal K."/>
            <person name="Soni R."/>
            <person name="Rana S."/>
            <person name="Singh A.K."/>
            <person name="Gulati A."/>
        </authorList>
    </citation>
    <scope>NUCLEOTIDE SEQUENCE [LARGE SCALE GENOMIC DNA]</scope>
    <source>
        <strain evidence="5 6">IHB B 13600</strain>
    </source>
</reference>
<evidence type="ECO:0000256" key="2">
    <source>
        <dbReference type="ARBA" id="ARBA00023125"/>
    </source>
</evidence>
<proteinExistence type="predicted"/>
<evidence type="ECO:0000259" key="4">
    <source>
        <dbReference type="PROSITE" id="PS01124"/>
    </source>
</evidence>
<dbReference type="PANTHER" id="PTHR46796">
    <property type="entry name" value="HTH-TYPE TRANSCRIPTIONAL ACTIVATOR RHAS-RELATED"/>
    <property type="match status" value="1"/>
</dbReference>
<dbReference type="InterPro" id="IPR050204">
    <property type="entry name" value="AraC_XylS_family_regulators"/>
</dbReference>
<keyword evidence="6" id="KW-1185">Reference proteome</keyword>
<dbReference type="InterPro" id="IPR018060">
    <property type="entry name" value="HTH_AraC"/>
</dbReference>
<feature type="domain" description="HTH araC/xylS-type" evidence="4">
    <location>
        <begin position="222"/>
        <end position="320"/>
    </location>
</feature>
<sequence>MSNPATQRKIIDAASRYSDIDERYYEWEDGLSSAGLSLILPKSSLSTFDWCVTGYHFDQLIGGILTASEHDIQRRQGNLFAVPDHVLLFIVLVGGLDCQCRGRRFEVGQGDMLIQDMSQPVSISVRAGSAGPCTYQYFILPKSSMAFSVDIAPLHGHCLHAASPLNRMLRGHLATMLALFDQMTEMEVKGVGKGASNLIIETLALLSGKALDSPFEHSTKLERVCLFIESSLGTQLTVEILCKRFALSRASLYRLFEPLGGVACFIRNRRLAMAQRMMRDLSMRHLSLSAISRRCGLEPSVLRHHCIQHYGEPPREIRRELRTQFAHRTHTQHEPTHVGWVSTL</sequence>
<protein>
    <submittedName>
        <fullName evidence="5">AraC family transcriptional regulator</fullName>
    </submittedName>
</protein>
<dbReference type="PANTHER" id="PTHR46796:SF6">
    <property type="entry name" value="ARAC SUBFAMILY"/>
    <property type="match status" value="1"/>
</dbReference>
<evidence type="ECO:0000256" key="3">
    <source>
        <dbReference type="ARBA" id="ARBA00023163"/>
    </source>
</evidence>
<dbReference type="SMART" id="SM00342">
    <property type="entry name" value="HTH_ARAC"/>
    <property type="match status" value="1"/>
</dbReference>
<name>A0A172YID8_9GAMM</name>
<evidence type="ECO:0000313" key="6">
    <source>
        <dbReference type="Proteomes" id="UP000077875"/>
    </source>
</evidence>
<dbReference type="GO" id="GO:0043565">
    <property type="term" value="F:sequence-specific DNA binding"/>
    <property type="evidence" value="ECO:0007669"/>
    <property type="project" value="InterPro"/>
</dbReference>
<dbReference type="Pfam" id="PF14525">
    <property type="entry name" value="AraC_binding_2"/>
    <property type="match status" value="1"/>
</dbReference>
<accession>A0A172YID8</accession>
<dbReference type="EMBL" id="CP015243">
    <property type="protein sequence ID" value="ANF58994.1"/>
    <property type="molecule type" value="Genomic_DNA"/>
</dbReference>
<dbReference type="Proteomes" id="UP000077875">
    <property type="component" value="Chromosome"/>
</dbReference>
<dbReference type="PROSITE" id="PS01124">
    <property type="entry name" value="HTH_ARAC_FAMILY_2"/>
    <property type="match status" value="1"/>
</dbReference>
<dbReference type="KEGG" id="haa:A5892_17270"/>
<organism evidence="5 6">
    <name type="scientific">Halotalea alkalilenta</name>
    <dbReference type="NCBI Taxonomy" id="376489"/>
    <lineage>
        <taxon>Bacteria</taxon>
        <taxon>Pseudomonadati</taxon>
        <taxon>Pseudomonadota</taxon>
        <taxon>Gammaproteobacteria</taxon>
        <taxon>Oceanospirillales</taxon>
        <taxon>Halomonadaceae</taxon>
        <taxon>Halotalea</taxon>
    </lineage>
</organism>
<dbReference type="Gene3D" id="1.10.10.60">
    <property type="entry name" value="Homeodomain-like"/>
    <property type="match status" value="1"/>
</dbReference>
<gene>
    <name evidence="5" type="ORF">A5892_17270</name>
</gene>